<name>A0A9P4UIL4_9PLEO</name>
<feature type="signal peptide" evidence="3">
    <location>
        <begin position="1"/>
        <end position="21"/>
    </location>
</feature>
<evidence type="ECO:0000313" key="6">
    <source>
        <dbReference type="Proteomes" id="UP000799764"/>
    </source>
</evidence>
<keyword evidence="2" id="KW-0560">Oxidoreductase</keyword>
<keyword evidence="3" id="KW-0732">Signal</keyword>
<dbReference type="InterPro" id="IPR002227">
    <property type="entry name" value="Tyrosinase_Cu-bd"/>
</dbReference>
<accession>A0A9P4UIL4</accession>
<proteinExistence type="predicted"/>
<dbReference type="Proteomes" id="UP000799764">
    <property type="component" value="Unassembled WGS sequence"/>
</dbReference>
<reference evidence="5" key="1">
    <citation type="journal article" date="2020" name="Stud. Mycol.">
        <title>101 Dothideomycetes genomes: a test case for predicting lifestyles and emergence of pathogens.</title>
        <authorList>
            <person name="Haridas S."/>
            <person name="Albert R."/>
            <person name="Binder M."/>
            <person name="Bloem J."/>
            <person name="Labutti K."/>
            <person name="Salamov A."/>
            <person name="Andreopoulos B."/>
            <person name="Baker S."/>
            <person name="Barry K."/>
            <person name="Bills G."/>
            <person name="Bluhm B."/>
            <person name="Cannon C."/>
            <person name="Castanera R."/>
            <person name="Culley D."/>
            <person name="Daum C."/>
            <person name="Ezra D."/>
            <person name="Gonzalez J."/>
            <person name="Henrissat B."/>
            <person name="Kuo A."/>
            <person name="Liang C."/>
            <person name="Lipzen A."/>
            <person name="Lutzoni F."/>
            <person name="Magnuson J."/>
            <person name="Mondo S."/>
            <person name="Nolan M."/>
            <person name="Ohm R."/>
            <person name="Pangilinan J."/>
            <person name="Park H.-J."/>
            <person name="Ramirez L."/>
            <person name="Alfaro M."/>
            <person name="Sun H."/>
            <person name="Tritt A."/>
            <person name="Yoshinaga Y."/>
            <person name="Zwiers L.-H."/>
            <person name="Turgeon B."/>
            <person name="Goodwin S."/>
            <person name="Spatafora J."/>
            <person name="Crous P."/>
            <person name="Grigoriev I."/>
        </authorList>
    </citation>
    <scope>NUCLEOTIDE SEQUENCE</scope>
    <source>
        <strain evidence="5">CBS 690.94</strain>
    </source>
</reference>
<evidence type="ECO:0000256" key="2">
    <source>
        <dbReference type="ARBA" id="ARBA00023002"/>
    </source>
</evidence>
<dbReference type="PANTHER" id="PTHR11474">
    <property type="entry name" value="TYROSINASE FAMILY MEMBER"/>
    <property type="match status" value="1"/>
</dbReference>
<dbReference type="GO" id="GO:0016491">
    <property type="term" value="F:oxidoreductase activity"/>
    <property type="evidence" value="ECO:0007669"/>
    <property type="project" value="UniProtKB-KW"/>
</dbReference>
<keyword evidence="1" id="KW-0479">Metal-binding</keyword>
<evidence type="ECO:0000313" key="5">
    <source>
        <dbReference type="EMBL" id="KAF2450427.1"/>
    </source>
</evidence>
<sequence length="396" mass="43344">MAGHAVTSLLTALCLFSSATAFPYSKRQTLSIDDIQKQALANAYKVLDGTLADGMTHPSTCNKNTVSVRKEYGDLTKEEKLEYIRAVNCIRKQPSKLPAGKYPGAKTRYDDFIVVHMNMTPTVHSTANFLHWHRYYIWAYETALQTECGFKGTQPYWNWGKYTDLPASPIFDGSETSLGGNGDYVQHAGGLMGRPFAAGNGGGCVTKGPLGNLTISLGPVMGTMDPALKIKANPSPDGFGDNTRCLRRDVNNNLVTTSLKPEYLAAHITGNAAIGKFQDTLQNDQAGKMAIHSSGHFSIWGDPGGDVYVSPGEPVFWLHHGQLDRHWWMWTNYLSDQVKSRTSMYEGGTNWMNPASAKGKPADKQWLNVLAPAGQDGIPSNQLFSTTAGPFCYVYV</sequence>
<dbReference type="AlphaFoldDB" id="A0A9P4UIL4"/>
<gene>
    <name evidence="5" type="ORF">P171DRAFT_479516</name>
</gene>
<evidence type="ECO:0000256" key="1">
    <source>
        <dbReference type="ARBA" id="ARBA00022723"/>
    </source>
</evidence>
<dbReference type="PRINTS" id="PR00092">
    <property type="entry name" value="TYROSINASE"/>
</dbReference>
<comment type="caution">
    <text evidence="5">The sequence shown here is derived from an EMBL/GenBank/DDBJ whole genome shotgun (WGS) entry which is preliminary data.</text>
</comment>
<evidence type="ECO:0000259" key="4">
    <source>
        <dbReference type="Pfam" id="PF00264"/>
    </source>
</evidence>
<feature type="chain" id="PRO_5040161806" evidence="3">
    <location>
        <begin position="22"/>
        <end position="396"/>
    </location>
</feature>
<dbReference type="InterPro" id="IPR008922">
    <property type="entry name" value="Di-copper_centre_dom_sf"/>
</dbReference>
<dbReference type="GO" id="GO:0046872">
    <property type="term" value="F:metal ion binding"/>
    <property type="evidence" value="ECO:0007669"/>
    <property type="project" value="UniProtKB-KW"/>
</dbReference>
<dbReference type="Pfam" id="PF00264">
    <property type="entry name" value="Tyrosinase"/>
    <property type="match status" value="1"/>
</dbReference>
<evidence type="ECO:0000256" key="3">
    <source>
        <dbReference type="SAM" id="SignalP"/>
    </source>
</evidence>
<dbReference type="SUPFAM" id="SSF48056">
    <property type="entry name" value="Di-copper centre-containing domain"/>
    <property type="match status" value="1"/>
</dbReference>
<dbReference type="PANTHER" id="PTHR11474:SF125">
    <property type="entry name" value="N-ACETYL-6-HYDROXYTRYPTOPHAN OXIDASE IVOB-RELATED"/>
    <property type="match status" value="1"/>
</dbReference>
<organism evidence="5 6">
    <name type="scientific">Karstenula rhodostoma CBS 690.94</name>
    <dbReference type="NCBI Taxonomy" id="1392251"/>
    <lineage>
        <taxon>Eukaryota</taxon>
        <taxon>Fungi</taxon>
        <taxon>Dikarya</taxon>
        <taxon>Ascomycota</taxon>
        <taxon>Pezizomycotina</taxon>
        <taxon>Dothideomycetes</taxon>
        <taxon>Pleosporomycetidae</taxon>
        <taxon>Pleosporales</taxon>
        <taxon>Massarineae</taxon>
        <taxon>Didymosphaeriaceae</taxon>
        <taxon>Karstenula</taxon>
    </lineage>
</organism>
<dbReference type="Gene3D" id="1.10.1280.10">
    <property type="entry name" value="Di-copper center containing domain from catechol oxidase"/>
    <property type="match status" value="1"/>
</dbReference>
<dbReference type="InterPro" id="IPR050316">
    <property type="entry name" value="Tyrosinase/Hemocyanin"/>
</dbReference>
<keyword evidence="6" id="KW-1185">Reference proteome</keyword>
<dbReference type="OrthoDB" id="6132182at2759"/>
<protein>
    <submittedName>
        <fullName evidence="5">Di-copper centre-containing protein</fullName>
    </submittedName>
</protein>
<dbReference type="EMBL" id="MU001493">
    <property type="protein sequence ID" value="KAF2450427.1"/>
    <property type="molecule type" value="Genomic_DNA"/>
</dbReference>
<feature type="domain" description="Tyrosinase copper-binding" evidence="4">
    <location>
        <begin position="107"/>
        <end position="332"/>
    </location>
</feature>